<gene>
    <name evidence="11" type="ORF">TrRE_jg12369</name>
</gene>
<comment type="subcellular location">
    <subcellularLocation>
        <location evidence="1">Membrane</location>
        <topology evidence="1">Multi-pass membrane protein</topology>
    </subcellularLocation>
</comment>
<dbReference type="SMART" id="SM00054">
    <property type="entry name" value="EFh"/>
    <property type="match status" value="1"/>
</dbReference>
<dbReference type="Pfam" id="PF19055">
    <property type="entry name" value="ABC2_membrane_7"/>
    <property type="match status" value="1"/>
</dbReference>
<evidence type="ECO:0000313" key="12">
    <source>
        <dbReference type="Proteomes" id="UP001165082"/>
    </source>
</evidence>
<dbReference type="EMBL" id="BRXZ01002368">
    <property type="protein sequence ID" value="GMH60606.1"/>
    <property type="molecule type" value="Genomic_DNA"/>
</dbReference>
<dbReference type="GO" id="GO:0005524">
    <property type="term" value="F:ATP binding"/>
    <property type="evidence" value="ECO:0007669"/>
    <property type="project" value="InterPro"/>
</dbReference>
<dbReference type="InterPro" id="IPR002048">
    <property type="entry name" value="EF_hand_dom"/>
</dbReference>
<dbReference type="Gene3D" id="1.10.238.10">
    <property type="entry name" value="EF-hand"/>
    <property type="match status" value="1"/>
</dbReference>
<protein>
    <recommendedName>
        <fullName evidence="13">Calmodulin</fullName>
    </recommendedName>
</protein>
<evidence type="ECO:0000256" key="4">
    <source>
        <dbReference type="ARBA" id="ARBA00022837"/>
    </source>
</evidence>
<feature type="compositionally biased region" description="Basic and acidic residues" evidence="7">
    <location>
        <begin position="619"/>
        <end position="637"/>
    </location>
</feature>
<feature type="compositionally biased region" description="Polar residues" evidence="7">
    <location>
        <begin position="260"/>
        <end position="274"/>
    </location>
</feature>
<evidence type="ECO:0000313" key="11">
    <source>
        <dbReference type="EMBL" id="GMH60606.1"/>
    </source>
</evidence>
<feature type="transmembrane region" description="Helical" evidence="8">
    <location>
        <begin position="1193"/>
        <end position="1215"/>
    </location>
</feature>
<dbReference type="GO" id="GO:0140359">
    <property type="term" value="F:ABC-type transporter activity"/>
    <property type="evidence" value="ECO:0007669"/>
    <property type="project" value="InterPro"/>
</dbReference>
<feature type="domain" description="EF-hand" evidence="9">
    <location>
        <begin position="566"/>
        <end position="601"/>
    </location>
</feature>
<keyword evidence="12" id="KW-1185">Reference proteome</keyword>
<feature type="transmembrane region" description="Helical" evidence="8">
    <location>
        <begin position="342"/>
        <end position="365"/>
    </location>
</feature>
<feature type="transmembrane region" description="Helical" evidence="8">
    <location>
        <begin position="1090"/>
        <end position="1107"/>
    </location>
</feature>
<evidence type="ECO:0000259" key="10">
    <source>
        <dbReference type="PROSITE" id="PS50893"/>
    </source>
</evidence>
<dbReference type="Gene3D" id="3.40.50.300">
    <property type="entry name" value="P-loop containing nucleotide triphosphate hydrolases"/>
    <property type="match status" value="1"/>
</dbReference>
<reference evidence="11" key="1">
    <citation type="submission" date="2022-07" db="EMBL/GenBank/DDBJ databases">
        <title>Genome analysis of Parmales, a sister group of diatoms, reveals the evolutionary specialization of diatoms from phago-mixotrophs to photoautotrophs.</title>
        <authorList>
            <person name="Ban H."/>
            <person name="Sato S."/>
            <person name="Yoshikawa S."/>
            <person name="Kazumasa Y."/>
            <person name="Nakamura Y."/>
            <person name="Ichinomiya M."/>
            <person name="Saitoh K."/>
            <person name="Sato N."/>
            <person name="Blanc-Mathieu R."/>
            <person name="Endo H."/>
            <person name="Kuwata A."/>
            <person name="Ogata H."/>
        </authorList>
    </citation>
    <scope>NUCLEOTIDE SEQUENCE</scope>
</reference>
<evidence type="ECO:0000256" key="3">
    <source>
        <dbReference type="ARBA" id="ARBA00022692"/>
    </source>
</evidence>
<dbReference type="Pfam" id="PF00005">
    <property type="entry name" value="ABC_tran"/>
    <property type="match status" value="1"/>
</dbReference>
<feature type="region of interest" description="Disordered" evidence="7">
    <location>
        <begin position="247"/>
        <end position="274"/>
    </location>
</feature>
<dbReference type="GO" id="GO:0005509">
    <property type="term" value="F:calcium ion binding"/>
    <property type="evidence" value="ECO:0007669"/>
    <property type="project" value="InterPro"/>
</dbReference>
<keyword evidence="2" id="KW-0813">Transport</keyword>
<keyword evidence="5 8" id="KW-1133">Transmembrane helix</keyword>
<feature type="transmembrane region" description="Helical" evidence="8">
    <location>
        <begin position="1290"/>
        <end position="1312"/>
    </location>
</feature>
<dbReference type="InterPro" id="IPR003439">
    <property type="entry name" value="ABC_transporter-like_ATP-bd"/>
</dbReference>
<feature type="transmembrane region" description="Helical" evidence="8">
    <location>
        <begin position="1025"/>
        <end position="1044"/>
    </location>
</feature>
<accession>A0A9W6ZVU0</accession>
<feature type="compositionally biased region" description="Basic and acidic residues" evidence="7">
    <location>
        <begin position="462"/>
        <end position="488"/>
    </location>
</feature>
<dbReference type="CDD" id="cd00051">
    <property type="entry name" value="EFh"/>
    <property type="match status" value="1"/>
</dbReference>
<evidence type="ECO:0000256" key="8">
    <source>
        <dbReference type="SAM" id="Phobius"/>
    </source>
</evidence>
<evidence type="ECO:0000256" key="1">
    <source>
        <dbReference type="ARBA" id="ARBA00004141"/>
    </source>
</evidence>
<dbReference type="Proteomes" id="UP001165082">
    <property type="component" value="Unassembled WGS sequence"/>
</dbReference>
<dbReference type="PANTHER" id="PTHR48041:SF91">
    <property type="entry name" value="ABC TRANSPORTER G FAMILY MEMBER 28"/>
    <property type="match status" value="1"/>
</dbReference>
<dbReference type="InterPro" id="IPR027417">
    <property type="entry name" value="P-loop_NTPase"/>
</dbReference>
<evidence type="ECO:0008006" key="13">
    <source>
        <dbReference type="Google" id="ProtNLM"/>
    </source>
</evidence>
<dbReference type="PANTHER" id="PTHR48041">
    <property type="entry name" value="ABC TRANSPORTER G FAMILY MEMBER 28"/>
    <property type="match status" value="1"/>
</dbReference>
<evidence type="ECO:0000256" key="7">
    <source>
        <dbReference type="SAM" id="MobiDB-lite"/>
    </source>
</evidence>
<evidence type="ECO:0000256" key="6">
    <source>
        <dbReference type="ARBA" id="ARBA00023136"/>
    </source>
</evidence>
<dbReference type="OrthoDB" id="194417at2759"/>
<comment type="caution">
    <text evidence="11">The sequence shown here is derived from an EMBL/GenBank/DDBJ whole genome shotgun (WGS) entry which is preliminary data.</text>
</comment>
<dbReference type="PROSITE" id="PS00018">
    <property type="entry name" value="EF_HAND_1"/>
    <property type="match status" value="1"/>
</dbReference>
<dbReference type="GO" id="GO:0016887">
    <property type="term" value="F:ATP hydrolysis activity"/>
    <property type="evidence" value="ECO:0007669"/>
    <property type="project" value="InterPro"/>
</dbReference>
<proteinExistence type="predicted"/>
<dbReference type="PROSITE" id="PS50893">
    <property type="entry name" value="ABC_TRANSPORTER_2"/>
    <property type="match status" value="1"/>
</dbReference>
<dbReference type="InterPro" id="IPR043926">
    <property type="entry name" value="ABCG_dom"/>
</dbReference>
<dbReference type="PROSITE" id="PS50222">
    <property type="entry name" value="EF_HAND_2"/>
    <property type="match status" value="1"/>
</dbReference>
<feature type="transmembrane region" description="Helical" evidence="8">
    <location>
        <begin position="1163"/>
        <end position="1184"/>
    </location>
</feature>
<feature type="region of interest" description="Disordered" evidence="7">
    <location>
        <begin position="609"/>
        <end position="681"/>
    </location>
</feature>
<evidence type="ECO:0000259" key="9">
    <source>
        <dbReference type="PROSITE" id="PS50222"/>
    </source>
</evidence>
<feature type="domain" description="ABC transporter" evidence="10">
    <location>
        <begin position="752"/>
        <end position="998"/>
    </location>
</feature>
<evidence type="ECO:0000256" key="5">
    <source>
        <dbReference type="ARBA" id="ARBA00022989"/>
    </source>
</evidence>
<dbReference type="SUPFAM" id="SSF52540">
    <property type="entry name" value="P-loop containing nucleoside triphosphate hydrolases"/>
    <property type="match status" value="1"/>
</dbReference>
<sequence>MADKMCVLELSGGDLGVTSKACCDGINAISDKLQDGTYSTTAQGVNHLQCNKTSTCYDVSIGALEMTERDFLMDDMVAPFEEGCEELLNPNTECQNTTGMVHYIVDNPNSTYVEPTCVPCSRLNGYYMTDDGFVNVSTHLGRDYLNNPSTACEAGFQCVAKDPYDAIPESDNDNSKIGGCCQKCLNGQSCPPMTVAASGYYFDNLCPDGFRCEKGEWPEKCPPGLMCSKGVTVNCTDVVERARGTDSETWIEGEQGTEDGGNSTTKGNATNSTQIPSGMFDGSYCPGDGYLSWCPGGYYCPTPETMKLCPSGYFCPPKTMMYEFKCSDPKCGPGATFNEPQVLVQIITASIVLFLVLVIGLIMFVNDRLNKQYEQSVFEGRRIENVQQDFLMEELIALRMGGGDLSELSEIDSGDPGKTWDPTKTFRSNQRVKTIVNLFTRGTSTVKKKKAPAMLPVLESTRPSEDGILDGDKRSKQRRLSSELEKPKTTNAWRSAIRNTLVSQSKVNQTSSVMPVMGGSGGFPSPIMEKGGSGNLGARSRANSGNRGNKTMSIRTQKKVANTDIPTYEEIRAIFKSIDKDGDGLINFKELKDTRLGKSLSDAELKMIMNKAGKSKPKNTSEKEAKPKPRDKRETKQQRAFVEGLANKVKDGGDGDDLESLGSGIEGVPSGISRTMSGGKALRRGSVGSHLARRMSLNGESLLGGLGKSKKMADAEGITFEDFAVEFFKMMVNKKKSESDEVTDPNVRGVQIQFTDLCLHIKLGGKEFKVLDNVNGKIEEKTMVGLMGGSGAGKTSLLNALCGRAYYGRVSGEILVNGKQGKISDFQDYIGFVPQDDTVHSDLSVYENLVYSGRFRLPVSTTFDEIDELAIETLEDMQLVHVRDSLVGDVGKRGVSGGQRKRVNIGYFTGLGYKLPFGENPADWMLDISSGSLKKEAKKKGKVGFSLGESTKEEEDDEDLGANANTRIDYLEKTWRKSQADAIPEEKEDKYGGLDSKGPRGGFFTQYFLYLERLFLQRSRRFKMIILDALLVVGSAYLAAQIAGPYVPIDDVEEVIDIPAEVIINMTIPGAERMEYPTPQFLSLASSNEYAMIANLLFVVLVTLSSLRSFGDGKLLYWREGSSGYNTTAFFFAQITLDQITQCIFALWAAVAGYELRTSLCPLVSHIVLYQLTAWFCSGWGYVFSMVVPRDNVVMASCMFVCLCGTILSGSMTVLTHHDINDNVFLSLFVGATSSTKWFVEWMLVSDFKALPPQYGYTDPKLNYFEFIGYAYNDMENAATQGFDGWYFNYLPMVAVGFTMRVITLACLHVMDRRKMNKAGVDEIFKKFRFRDILWLICIVLLPCVVCLGVTYMAILRVGIFAVQLG</sequence>
<feature type="region of interest" description="Disordered" evidence="7">
    <location>
        <begin position="450"/>
        <end position="488"/>
    </location>
</feature>
<dbReference type="GO" id="GO:0016020">
    <property type="term" value="C:membrane"/>
    <property type="evidence" value="ECO:0007669"/>
    <property type="project" value="UniProtKB-SubCell"/>
</dbReference>
<evidence type="ECO:0000256" key="2">
    <source>
        <dbReference type="ARBA" id="ARBA00022448"/>
    </source>
</evidence>
<dbReference type="InterPro" id="IPR011992">
    <property type="entry name" value="EF-hand-dom_pair"/>
</dbReference>
<keyword evidence="3 8" id="KW-0812">Transmembrane</keyword>
<dbReference type="SUPFAM" id="SSF47473">
    <property type="entry name" value="EF-hand"/>
    <property type="match status" value="1"/>
</dbReference>
<organism evidence="11 12">
    <name type="scientific">Triparma retinervis</name>
    <dbReference type="NCBI Taxonomy" id="2557542"/>
    <lineage>
        <taxon>Eukaryota</taxon>
        <taxon>Sar</taxon>
        <taxon>Stramenopiles</taxon>
        <taxon>Ochrophyta</taxon>
        <taxon>Bolidophyceae</taxon>
        <taxon>Parmales</taxon>
        <taxon>Triparmaceae</taxon>
        <taxon>Triparma</taxon>
    </lineage>
</organism>
<name>A0A9W6ZVU0_9STRA</name>
<keyword evidence="6 8" id="KW-0472">Membrane</keyword>
<feature type="transmembrane region" description="Helical" evidence="8">
    <location>
        <begin position="1333"/>
        <end position="1355"/>
    </location>
</feature>
<dbReference type="InterPro" id="IPR018247">
    <property type="entry name" value="EF_Hand_1_Ca_BS"/>
</dbReference>
<keyword evidence="4" id="KW-0106">Calcium</keyword>
<feature type="transmembrane region" description="Helical" evidence="8">
    <location>
        <begin position="1128"/>
        <end position="1151"/>
    </location>
</feature>
<dbReference type="InterPro" id="IPR050352">
    <property type="entry name" value="ABCG_transporters"/>
</dbReference>